<dbReference type="EMBL" id="JBHMDM010000007">
    <property type="protein sequence ID" value="MFB9378312.1"/>
    <property type="molecule type" value="Genomic_DNA"/>
</dbReference>
<evidence type="ECO:0000256" key="2">
    <source>
        <dbReference type="ARBA" id="ARBA00022729"/>
    </source>
</evidence>
<keyword evidence="2" id="KW-0732">Signal</keyword>
<name>A0ABV5LW41_9ACTN</name>
<reference evidence="4 5" key="1">
    <citation type="submission" date="2024-09" db="EMBL/GenBank/DDBJ databases">
        <authorList>
            <person name="Sun Q."/>
            <person name="Mori K."/>
        </authorList>
    </citation>
    <scope>NUCLEOTIDE SEQUENCE [LARGE SCALE GENOMIC DNA]</scope>
    <source>
        <strain evidence="4 5">TISTR 1856</strain>
    </source>
</reference>
<organism evidence="4 5">
    <name type="scientific">Kineococcus gynurae</name>
    <dbReference type="NCBI Taxonomy" id="452979"/>
    <lineage>
        <taxon>Bacteria</taxon>
        <taxon>Bacillati</taxon>
        <taxon>Actinomycetota</taxon>
        <taxon>Actinomycetes</taxon>
        <taxon>Kineosporiales</taxon>
        <taxon>Kineosporiaceae</taxon>
        <taxon>Kineococcus</taxon>
    </lineage>
</organism>
<dbReference type="RefSeq" id="WP_380137111.1">
    <property type="nucleotide sequence ID" value="NZ_JBHLUI010000008.1"/>
</dbReference>
<evidence type="ECO:0000256" key="1">
    <source>
        <dbReference type="ARBA" id="ARBA00010062"/>
    </source>
</evidence>
<dbReference type="PROSITE" id="PS51257">
    <property type="entry name" value="PROKAR_LIPOPROTEIN"/>
    <property type="match status" value="1"/>
</dbReference>
<dbReference type="PANTHER" id="PTHR47628:SF1">
    <property type="entry name" value="ALIPHATIC AMIDASE EXPRESSION-REGULATING PROTEIN"/>
    <property type="match status" value="1"/>
</dbReference>
<sequence length="377" mass="39473">MPERPARGVVRVGLLLPRQGPAGMFGLSCRAAAELAATEIEVAQGFGGRRVELHDVDAGAAPERVAATVAELLRQNRVDALVGWHLSSVRQAVAPVAAGRVPYVYATAYEGGERHDGVLCSGELPADQVVAALTWLRAEFGLHRWALVGDDYVWPRRTARRARQVLRESGIEVSSEHWVPLGTVTDAALDEVVARIGRAGVDGVVMLLVGSDGVRFNRAFAAAGADAELFRFSPFMDETMLLASGPEATRGLFASAGWFAGLTSASAAEFSRGFAHAFDLVAGAGTLAAAPAPGTMAETTYSALHLLARLGRGRVPTVLDVRAALGGAAWDSPHGTVELHRGRAGHPVHIAVADGVDFDVLARVSGPGTPPRTPPGP</sequence>
<evidence type="ECO:0000313" key="5">
    <source>
        <dbReference type="Proteomes" id="UP001589748"/>
    </source>
</evidence>
<keyword evidence="5" id="KW-1185">Reference proteome</keyword>
<feature type="domain" description="Leucine-binding protein" evidence="3">
    <location>
        <begin position="10"/>
        <end position="352"/>
    </location>
</feature>
<comment type="caution">
    <text evidence="4">The sequence shown here is derived from an EMBL/GenBank/DDBJ whole genome shotgun (WGS) entry which is preliminary data.</text>
</comment>
<evidence type="ECO:0000313" key="4">
    <source>
        <dbReference type="EMBL" id="MFB9378312.1"/>
    </source>
</evidence>
<dbReference type="CDD" id="cd06358">
    <property type="entry name" value="PBP1_NHase"/>
    <property type="match status" value="1"/>
</dbReference>
<protein>
    <submittedName>
        <fullName evidence="4">Substrate-binding domain-containing protein</fullName>
    </submittedName>
</protein>
<dbReference type="PANTHER" id="PTHR47628">
    <property type="match status" value="1"/>
</dbReference>
<dbReference type="Proteomes" id="UP001589748">
    <property type="component" value="Unassembled WGS sequence"/>
</dbReference>
<evidence type="ECO:0000259" key="3">
    <source>
        <dbReference type="Pfam" id="PF13458"/>
    </source>
</evidence>
<accession>A0ABV5LW41</accession>
<dbReference type="SUPFAM" id="SSF53822">
    <property type="entry name" value="Periplasmic binding protein-like I"/>
    <property type="match status" value="1"/>
</dbReference>
<dbReference type="InterPro" id="IPR028082">
    <property type="entry name" value="Peripla_BP_I"/>
</dbReference>
<dbReference type="InterPro" id="IPR028081">
    <property type="entry name" value="Leu-bd"/>
</dbReference>
<gene>
    <name evidence="4" type="ORF">ACFFVI_15185</name>
</gene>
<proteinExistence type="inferred from homology"/>
<dbReference type="Pfam" id="PF13458">
    <property type="entry name" value="Peripla_BP_6"/>
    <property type="match status" value="1"/>
</dbReference>
<dbReference type="Gene3D" id="3.40.50.2300">
    <property type="match status" value="2"/>
</dbReference>
<comment type="similarity">
    <text evidence="1">Belongs to the leucine-binding protein family.</text>
</comment>